<dbReference type="Proteomes" id="UP000831775">
    <property type="component" value="Chromosome"/>
</dbReference>
<dbReference type="InterPro" id="IPR019277">
    <property type="entry name" value="DUF2304"/>
</dbReference>
<protein>
    <submittedName>
        <fullName evidence="2">DUF2304 domain-containing protein</fullName>
    </submittedName>
</protein>
<proteinExistence type="predicted"/>
<keyword evidence="3" id="KW-1185">Reference proteome</keyword>
<dbReference type="RefSeq" id="WP_244685196.1">
    <property type="nucleotide sequence ID" value="NZ_CP095043.1"/>
</dbReference>
<dbReference type="Pfam" id="PF10066">
    <property type="entry name" value="DUF2304"/>
    <property type="match status" value="1"/>
</dbReference>
<feature type="transmembrane region" description="Helical" evidence="1">
    <location>
        <begin position="68"/>
        <end position="85"/>
    </location>
</feature>
<name>A0ABY4FUE8_9MICO</name>
<evidence type="ECO:0000313" key="3">
    <source>
        <dbReference type="Proteomes" id="UP000831775"/>
    </source>
</evidence>
<evidence type="ECO:0000256" key="1">
    <source>
        <dbReference type="SAM" id="Phobius"/>
    </source>
</evidence>
<dbReference type="EMBL" id="CP095043">
    <property type="protein sequence ID" value="UOQ59928.1"/>
    <property type="molecule type" value="Genomic_DNA"/>
</dbReference>
<accession>A0ABY4FUE8</accession>
<feature type="transmembrane region" description="Helical" evidence="1">
    <location>
        <begin position="35"/>
        <end position="56"/>
    </location>
</feature>
<gene>
    <name evidence="2" type="ORF">MUN76_12885</name>
</gene>
<organism evidence="2 3">
    <name type="scientific">Leucobacter rhizosphaerae</name>
    <dbReference type="NCBI Taxonomy" id="2932245"/>
    <lineage>
        <taxon>Bacteria</taxon>
        <taxon>Bacillati</taxon>
        <taxon>Actinomycetota</taxon>
        <taxon>Actinomycetes</taxon>
        <taxon>Micrococcales</taxon>
        <taxon>Microbacteriaceae</taxon>
        <taxon>Leucobacter</taxon>
    </lineage>
</organism>
<reference evidence="2 3" key="1">
    <citation type="submission" date="2022-04" db="EMBL/GenBank/DDBJ databases">
        <title>Leucobacter sp. isolated from rhizosphere of onion.</title>
        <authorList>
            <person name="Won M."/>
            <person name="Lee C.-M."/>
            <person name="Woen H.-Y."/>
            <person name="Kwon S.-W."/>
        </authorList>
    </citation>
    <scope>NUCLEOTIDE SEQUENCE [LARGE SCALE GENOMIC DNA]</scope>
    <source>
        <strain evidence="2 3">H25R-14</strain>
    </source>
</reference>
<evidence type="ECO:0000313" key="2">
    <source>
        <dbReference type="EMBL" id="UOQ59928.1"/>
    </source>
</evidence>
<keyword evidence="1" id="KW-0472">Membrane</keyword>
<keyword evidence="1" id="KW-0812">Transmembrane</keyword>
<feature type="transmembrane region" description="Helical" evidence="1">
    <location>
        <begin position="6"/>
        <end position="23"/>
    </location>
</feature>
<keyword evidence="1" id="KW-1133">Transmembrane helix</keyword>
<sequence>MTAFQLLLIVAVAVVAVLTLRLLSGDRSLAIKRLISILAAVAALLAIIFPQALTWVANLLGIGRGTDLLLYLAIIAALLFAVGMMRAQARRDAKATELARAVALMEARLLESQDRRP</sequence>